<protein>
    <submittedName>
        <fullName evidence="1">Uncharacterized protein</fullName>
    </submittedName>
</protein>
<proteinExistence type="predicted"/>
<evidence type="ECO:0000313" key="1">
    <source>
        <dbReference type="EMBL" id="CAH1407987.1"/>
    </source>
</evidence>
<name>A0A9P0HTH3_NEZVI</name>
<reference evidence="1" key="1">
    <citation type="submission" date="2022-01" db="EMBL/GenBank/DDBJ databases">
        <authorList>
            <person name="King R."/>
        </authorList>
    </citation>
    <scope>NUCLEOTIDE SEQUENCE</scope>
</reference>
<dbReference type="Proteomes" id="UP001152798">
    <property type="component" value="Chromosome 7"/>
</dbReference>
<keyword evidence="2" id="KW-1185">Reference proteome</keyword>
<organism evidence="1 2">
    <name type="scientific">Nezara viridula</name>
    <name type="common">Southern green stink bug</name>
    <name type="synonym">Cimex viridulus</name>
    <dbReference type="NCBI Taxonomy" id="85310"/>
    <lineage>
        <taxon>Eukaryota</taxon>
        <taxon>Metazoa</taxon>
        <taxon>Ecdysozoa</taxon>
        <taxon>Arthropoda</taxon>
        <taxon>Hexapoda</taxon>
        <taxon>Insecta</taxon>
        <taxon>Pterygota</taxon>
        <taxon>Neoptera</taxon>
        <taxon>Paraneoptera</taxon>
        <taxon>Hemiptera</taxon>
        <taxon>Heteroptera</taxon>
        <taxon>Panheteroptera</taxon>
        <taxon>Pentatomomorpha</taxon>
        <taxon>Pentatomoidea</taxon>
        <taxon>Pentatomidae</taxon>
        <taxon>Pentatominae</taxon>
        <taxon>Nezara</taxon>
    </lineage>
</organism>
<accession>A0A9P0HTH3</accession>
<sequence>MFTNLDVNHTERHVPYRTKETFGRPLEIMQLFLGTVVIKMCFDLSSYQLFSSDLANERSPISSRYYERCLFEFTLSGRKRAGRLFGKQKSRNMGRVETRTVTQLANDSIQL</sequence>
<evidence type="ECO:0000313" key="2">
    <source>
        <dbReference type="Proteomes" id="UP001152798"/>
    </source>
</evidence>
<dbReference type="AlphaFoldDB" id="A0A9P0HTH3"/>
<gene>
    <name evidence="1" type="ORF">NEZAVI_LOCUS15597</name>
</gene>
<dbReference type="EMBL" id="OV725083">
    <property type="protein sequence ID" value="CAH1407987.1"/>
    <property type="molecule type" value="Genomic_DNA"/>
</dbReference>